<dbReference type="InterPro" id="IPR045652">
    <property type="entry name" value="DUF6397"/>
</dbReference>
<organism evidence="2 3">
    <name type="scientific">Actinacidiphila guanduensis</name>
    <dbReference type="NCBI Taxonomy" id="310781"/>
    <lineage>
        <taxon>Bacteria</taxon>
        <taxon>Bacillati</taxon>
        <taxon>Actinomycetota</taxon>
        <taxon>Actinomycetes</taxon>
        <taxon>Kitasatosporales</taxon>
        <taxon>Streptomycetaceae</taxon>
        <taxon>Actinacidiphila</taxon>
    </lineage>
</organism>
<dbReference type="RefSeq" id="WP_143031717.1">
    <property type="nucleotide sequence ID" value="NZ_FNIE01000008.1"/>
</dbReference>
<evidence type="ECO:0000256" key="1">
    <source>
        <dbReference type="SAM" id="MobiDB-lite"/>
    </source>
</evidence>
<gene>
    <name evidence="2" type="ORF">SAMN05216259_108223</name>
</gene>
<protein>
    <submittedName>
        <fullName evidence="2">Uncharacterized protein</fullName>
    </submittedName>
</protein>
<dbReference type="Pfam" id="PF19934">
    <property type="entry name" value="DUF6397"/>
    <property type="match status" value="1"/>
</dbReference>
<dbReference type="STRING" id="310781.SAMN05216259_108223"/>
<keyword evidence="3" id="KW-1185">Reference proteome</keyword>
<dbReference type="Proteomes" id="UP000199341">
    <property type="component" value="Unassembled WGS sequence"/>
</dbReference>
<dbReference type="EMBL" id="FNIE01000008">
    <property type="protein sequence ID" value="SDO23193.1"/>
    <property type="molecule type" value="Genomic_DNA"/>
</dbReference>
<dbReference type="AlphaFoldDB" id="A0A1H0HVK9"/>
<feature type="compositionally biased region" description="Pro residues" evidence="1">
    <location>
        <begin position="315"/>
        <end position="325"/>
    </location>
</feature>
<evidence type="ECO:0000313" key="2">
    <source>
        <dbReference type="EMBL" id="SDO23193.1"/>
    </source>
</evidence>
<name>A0A1H0HVK9_9ACTN</name>
<dbReference type="OrthoDB" id="4335318at2"/>
<sequence>MSTTRQRKQSRRSAVVPARTSAPVKAVEMVSLGQARETLGLGLEEFDLALQLGEVPAVGCGPHTWKVPAGEVERLCAEPGHPQPLLERIRLIGSAEAAKILGVGRERFVRLAKAGFVRPARWYVNRYRALVWLYPAHEVPQLAEEHPALLHRPLPAGLREAVAAGEDQRARGWRSRRVAQLVRDAYDAWEEAAVWAALLGPEALDTAVPDVSERAHLRRLRGTLPPGRTGLATPEQIRKLTTADHPDEITLALFALADALRRARAERPAPAPAAVPAGPDRQGSPGLAPPPIAGTARAHPLAAAGPSGTLFAVPVPAPAPRPAPAAPQTLPTEEVPLPAGPEAPVRTPARAPAHIPARVPAHAAPRPGHGRRLLHLLGRGRRSGRAAPAGRGGHESAGPGHSSPTSVTRTTARPSSSEAARSTSAEMPQP</sequence>
<accession>A0A1H0HVK9</accession>
<evidence type="ECO:0000313" key="3">
    <source>
        <dbReference type="Proteomes" id="UP000199341"/>
    </source>
</evidence>
<feature type="region of interest" description="Disordered" evidence="1">
    <location>
        <begin position="378"/>
        <end position="430"/>
    </location>
</feature>
<proteinExistence type="predicted"/>
<feature type="compositionally biased region" description="Low complexity" evidence="1">
    <location>
        <begin position="408"/>
        <end position="430"/>
    </location>
</feature>
<feature type="region of interest" description="Disordered" evidence="1">
    <location>
        <begin position="265"/>
        <end position="298"/>
    </location>
</feature>
<feature type="region of interest" description="Disordered" evidence="1">
    <location>
        <begin position="313"/>
        <end position="347"/>
    </location>
</feature>
<reference evidence="2 3" key="1">
    <citation type="submission" date="2016-10" db="EMBL/GenBank/DDBJ databases">
        <authorList>
            <person name="de Groot N.N."/>
        </authorList>
    </citation>
    <scope>NUCLEOTIDE SEQUENCE [LARGE SCALE GENOMIC DNA]</scope>
    <source>
        <strain evidence="2 3">CGMCC 4.2022</strain>
    </source>
</reference>